<protein>
    <submittedName>
        <fullName evidence="2">Uncharacterized protein</fullName>
    </submittedName>
</protein>
<accession>A0A5E7HG88</accession>
<evidence type="ECO:0000313" key="3">
    <source>
        <dbReference type="Proteomes" id="UP000327111"/>
    </source>
</evidence>
<proteinExistence type="predicted"/>
<gene>
    <name evidence="2" type="ORF">PS854_00898</name>
</gene>
<feature type="region of interest" description="Disordered" evidence="1">
    <location>
        <begin position="27"/>
        <end position="90"/>
    </location>
</feature>
<dbReference type="Proteomes" id="UP000327111">
    <property type="component" value="Unassembled WGS sequence"/>
</dbReference>
<organism evidence="2 3">
    <name type="scientific">Pseudomonas fluorescens</name>
    <dbReference type="NCBI Taxonomy" id="294"/>
    <lineage>
        <taxon>Bacteria</taxon>
        <taxon>Pseudomonadati</taxon>
        <taxon>Pseudomonadota</taxon>
        <taxon>Gammaproteobacteria</taxon>
        <taxon>Pseudomonadales</taxon>
        <taxon>Pseudomonadaceae</taxon>
        <taxon>Pseudomonas</taxon>
    </lineage>
</organism>
<name>A0A5E7HG88_PSEFL</name>
<evidence type="ECO:0000313" key="2">
    <source>
        <dbReference type="EMBL" id="VVO62920.1"/>
    </source>
</evidence>
<dbReference type="EMBL" id="CABVIF010000001">
    <property type="protein sequence ID" value="VVO62920.1"/>
    <property type="molecule type" value="Genomic_DNA"/>
</dbReference>
<dbReference type="RefSeq" id="WP_191635186.1">
    <property type="nucleotide sequence ID" value="NZ_CABVIF010000001.1"/>
</dbReference>
<sequence length="90" mass="10384">MTNELHTSFKQKIGAQQGAIEINDKWWRRSDDSHNNHSLLSWDKPKKSSMPWRRGNQGKTDSQLHQKGMISRTSKPLPKPLEVESTDSID</sequence>
<dbReference type="AlphaFoldDB" id="A0A5E7HG88"/>
<reference evidence="2 3" key="1">
    <citation type="submission" date="2019-09" db="EMBL/GenBank/DDBJ databases">
        <authorList>
            <person name="Chandra G."/>
            <person name="Truman W A."/>
        </authorList>
    </citation>
    <scope>NUCLEOTIDE SEQUENCE [LARGE SCALE GENOMIC DNA]</scope>
    <source>
        <strain evidence="2">PS854</strain>
    </source>
</reference>
<evidence type="ECO:0000256" key="1">
    <source>
        <dbReference type="SAM" id="MobiDB-lite"/>
    </source>
</evidence>